<evidence type="ECO:0000259" key="4">
    <source>
        <dbReference type="PROSITE" id="PS51077"/>
    </source>
</evidence>
<dbReference type="SMART" id="SM00346">
    <property type="entry name" value="HTH_ICLR"/>
    <property type="match status" value="1"/>
</dbReference>
<dbReference type="InterPro" id="IPR014757">
    <property type="entry name" value="Tscrpt_reg_IclR_C"/>
</dbReference>
<keyword evidence="3" id="KW-0804">Transcription</keyword>
<dbReference type="InterPro" id="IPR036388">
    <property type="entry name" value="WH-like_DNA-bd_sf"/>
</dbReference>
<keyword evidence="7" id="KW-1185">Reference proteome</keyword>
<comment type="caution">
    <text evidence="6">The sequence shown here is derived from an EMBL/GenBank/DDBJ whole genome shotgun (WGS) entry which is preliminary data.</text>
</comment>
<dbReference type="RefSeq" id="WP_169593429.1">
    <property type="nucleotide sequence ID" value="NZ_JABBGK010000003.1"/>
</dbReference>
<dbReference type="InterPro" id="IPR036390">
    <property type="entry name" value="WH_DNA-bd_sf"/>
</dbReference>
<evidence type="ECO:0000256" key="3">
    <source>
        <dbReference type="ARBA" id="ARBA00023163"/>
    </source>
</evidence>
<dbReference type="PANTHER" id="PTHR30136">
    <property type="entry name" value="HELIX-TURN-HELIX TRANSCRIPTIONAL REGULATOR, ICLR FAMILY"/>
    <property type="match status" value="1"/>
</dbReference>
<name>A0A7Y0AY91_9HYPH</name>
<dbReference type="AlphaFoldDB" id="A0A7Y0AY91"/>
<dbReference type="EMBL" id="JABBGK010000003">
    <property type="protein sequence ID" value="NML75653.1"/>
    <property type="molecule type" value="Genomic_DNA"/>
</dbReference>
<dbReference type="Pfam" id="PF01614">
    <property type="entry name" value="IclR_C"/>
    <property type="match status" value="1"/>
</dbReference>
<reference evidence="6 7" key="1">
    <citation type="submission" date="2020-04" db="EMBL/GenBank/DDBJ databases">
        <title>Rhizobium sp. S-51 isolated from soil.</title>
        <authorList>
            <person name="Dahal R.H."/>
        </authorList>
    </citation>
    <scope>NUCLEOTIDE SEQUENCE [LARGE SCALE GENOMIC DNA]</scope>
    <source>
        <strain evidence="6 7">S-51</strain>
    </source>
</reference>
<dbReference type="Gene3D" id="3.30.450.40">
    <property type="match status" value="1"/>
</dbReference>
<organism evidence="6 7">
    <name type="scientific">Rhizobium terricola</name>
    <dbReference type="NCBI Taxonomy" id="2728849"/>
    <lineage>
        <taxon>Bacteria</taxon>
        <taxon>Pseudomonadati</taxon>
        <taxon>Pseudomonadota</taxon>
        <taxon>Alphaproteobacteria</taxon>
        <taxon>Hyphomicrobiales</taxon>
        <taxon>Rhizobiaceae</taxon>
        <taxon>Rhizobium/Agrobacterium group</taxon>
        <taxon>Rhizobium</taxon>
    </lineage>
</organism>
<sequence length="260" mass="28604">MDEDESTRLRLVPAVERASIILDIVSASKRYLTVSDLARETSLPKSTVHGLCTTLLHLGLLIRRPDQTFVLGPHLLKWSNAFERQTDIAAEFAALWDQTDEFRDSVVSLCILDETDVVFIAARQRSALEHFTVRPGMRLPAVFCAAGKAMIARWPDHDIHRALKAFPERLTERSITDVGEFLEEVKAVRADGVAVDVGQCQRGVTNFAAAVLNSLNRTVAAVLISVNSEDLPEDAIREFSASARGLATRLSQRLGAELAG</sequence>
<dbReference type="Pfam" id="PF09339">
    <property type="entry name" value="HTH_IclR"/>
    <property type="match status" value="1"/>
</dbReference>
<feature type="domain" description="IclR-ED" evidence="5">
    <location>
        <begin position="74"/>
        <end position="256"/>
    </location>
</feature>
<evidence type="ECO:0000313" key="7">
    <source>
        <dbReference type="Proteomes" id="UP000541470"/>
    </source>
</evidence>
<evidence type="ECO:0000256" key="2">
    <source>
        <dbReference type="ARBA" id="ARBA00023125"/>
    </source>
</evidence>
<dbReference type="PROSITE" id="PS51078">
    <property type="entry name" value="ICLR_ED"/>
    <property type="match status" value="1"/>
</dbReference>
<protein>
    <submittedName>
        <fullName evidence="6">IclR family transcriptional regulator</fullName>
    </submittedName>
</protein>
<dbReference type="PROSITE" id="PS51077">
    <property type="entry name" value="HTH_ICLR"/>
    <property type="match status" value="1"/>
</dbReference>
<feature type="domain" description="HTH iclR-type" evidence="4">
    <location>
        <begin position="12"/>
        <end position="73"/>
    </location>
</feature>
<dbReference type="InterPro" id="IPR005471">
    <property type="entry name" value="Tscrpt_reg_IclR_N"/>
</dbReference>
<dbReference type="InterPro" id="IPR029016">
    <property type="entry name" value="GAF-like_dom_sf"/>
</dbReference>
<evidence type="ECO:0000259" key="5">
    <source>
        <dbReference type="PROSITE" id="PS51078"/>
    </source>
</evidence>
<keyword evidence="1" id="KW-0805">Transcription regulation</keyword>
<dbReference type="Proteomes" id="UP000541470">
    <property type="component" value="Unassembled WGS sequence"/>
</dbReference>
<evidence type="ECO:0000256" key="1">
    <source>
        <dbReference type="ARBA" id="ARBA00023015"/>
    </source>
</evidence>
<proteinExistence type="predicted"/>
<dbReference type="GO" id="GO:0003700">
    <property type="term" value="F:DNA-binding transcription factor activity"/>
    <property type="evidence" value="ECO:0007669"/>
    <property type="project" value="TreeGrafter"/>
</dbReference>
<accession>A0A7Y0AY91</accession>
<dbReference type="SUPFAM" id="SSF46785">
    <property type="entry name" value="Winged helix' DNA-binding domain"/>
    <property type="match status" value="1"/>
</dbReference>
<dbReference type="PANTHER" id="PTHR30136:SF24">
    <property type="entry name" value="HTH-TYPE TRANSCRIPTIONAL REPRESSOR ALLR"/>
    <property type="match status" value="1"/>
</dbReference>
<gene>
    <name evidence="6" type="ORF">HHL25_16100</name>
</gene>
<dbReference type="Gene3D" id="1.10.10.10">
    <property type="entry name" value="Winged helix-like DNA-binding domain superfamily/Winged helix DNA-binding domain"/>
    <property type="match status" value="1"/>
</dbReference>
<keyword evidence="2" id="KW-0238">DNA-binding</keyword>
<dbReference type="SUPFAM" id="SSF55781">
    <property type="entry name" value="GAF domain-like"/>
    <property type="match status" value="1"/>
</dbReference>
<dbReference type="InterPro" id="IPR050707">
    <property type="entry name" value="HTH_MetabolicPath_Reg"/>
</dbReference>
<evidence type="ECO:0000313" key="6">
    <source>
        <dbReference type="EMBL" id="NML75653.1"/>
    </source>
</evidence>
<dbReference type="GO" id="GO:0003677">
    <property type="term" value="F:DNA binding"/>
    <property type="evidence" value="ECO:0007669"/>
    <property type="project" value="UniProtKB-KW"/>
</dbReference>
<dbReference type="GO" id="GO:0045892">
    <property type="term" value="P:negative regulation of DNA-templated transcription"/>
    <property type="evidence" value="ECO:0007669"/>
    <property type="project" value="TreeGrafter"/>
</dbReference>